<dbReference type="Gene3D" id="3.20.20.210">
    <property type="match status" value="1"/>
</dbReference>
<protein>
    <submittedName>
        <fullName evidence="2">Putative methyltransferase</fullName>
    </submittedName>
</protein>
<gene>
    <name evidence="2" type="ORF">U14_05345</name>
</gene>
<dbReference type="InterPro" id="IPR052024">
    <property type="entry name" value="Methanogen_methyltrans"/>
</dbReference>
<evidence type="ECO:0000313" key="3">
    <source>
        <dbReference type="Proteomes" id="UP000030700"/>
    </source>
</evidence>
<dbReference type="InterPro" id="IPR038071">
    <property type="entry name" value="UROD/MetE-like_sf"/>
</dbReference>
<dbReference type="InterPro" id="IPR000257">
    <property type="entry name" value="Uroporphyrinogen_deCOase"/>
</dbReference>
<dbReference type="PANTHER" id="PTHR47099:SF1">
    <property type="entry name" value="METHYLCOBAMIDE:COM METHYLTRANSFERASE MTBA"/>
    <property type="match status" value="1"/>
</dbReference>
<keyword evidence="2" id="KW-0489">Methyltransferase</keyword>
<keyword evidence="3" id="KW-1185">Reference proteome</keyword>
<dbReference type="HOGENOM" id="CLU_054162_0_0_0"/>
<keyword evidence="2" id="KW-0808">Transferase</keyword>
<dbReference type="PROSITE" id="PS51257">
    <property type="entry name" value="PROKAR_LIPOPROTEIN"/>
    <property type="match status" value="1"/>
</dbReference>
<dbReference type="Pfam" id="PF01208">
    <property type="entry name" value="URO-D"/>
    <property type="match status" value="1"/>
</dbReference>
<dbReference type="GO" id="GO:0032259">
    <property type="term" value="P:methylation"/>
    <property type="evidence" value="ECO:0007669"/>
    <property type="project" value="UniProtKB-KW"/>
</dbReference>
<accession>A0A081BRN7</accession>
<evidence type="ECO:0000313" key="2">
    <source>
        <dbReference type="EMBL" id="GAK54068.1"/>
    </source>
</evidence>
<proteinExistence type="predicted"/>
<name>A0A081BRN7_9BACT</name>
<dbReference type="STRING" id="1499966.U14_05345"/>
<dbReference type="GO" id="GO:0004853">
    <property type="term" value="F:uroporphyrinogen decarboxylase activity"/>
    <property type="evidence" value="ECO:0007669"/>
    <property type="project" value="InterPro"/>
</dbReference>
<reference evidence="2" key="1">
    <citation type="journal article" date="2015" name="PeerJ">
        <title>First genomic representation of candidate bacterial phylum KSB3 points to enhanced environmental sensing as a trigger of wastewater bulking.</title>
        <authorList>
            <person name="Sekiguchi Y."/>
            <person name="Ohashi A."/>
            <person name="Parks D.H."/>
            <person name="Yamauchi T."/>
            <person name="Tyson G.W."/>
            <person name="Hugenholtz P."/>
        </authorList>
    </citation>
    <scope>NUCLEOTIDE SEQUENCE [LARGE SCALE GENOMIC DNA]</scope>
</reference>
<dbReference type="EMBL" id="DF820460">
    <property type="protein sequence ID" value="GAK54068.1"/>
    <property type="molecule type" value="Genomic_DNA"/>
</dbReference>
<sequence>MEMTRRERVLKTLNFETPDRLPKDLGGMASTGISCFAYPRLVKALGLPERLPKVFDTFQMLALPDQDVLDALDCDVAFVAVDQYSNILEEPQKWQPFDFGGRLPALVLDPTIFQVESDGTIRRTQGNVATMPPSSYVFDEIHGGQPLNLSGELVKEDLDQLAERFQKERLTENRVQSIASYCQKVREATDRAILFNGAIAGFEFRGGIAAWSMLCMLEKDYVNAVHELLTTHYIRQVEALLPAIKDSVDVIWVNSDDHGAQDRTFLPPKVFRELYLPYYQRINQTIHRIAPQVKTFLHSCGAIYAILDDVIAAGFDVLNPVQWTAGNQGYQAWKDKCRGRIALWGGGVNAQRTLPFGTPEEVYQEAKTVSTYLSDGNGFVFNSIHNILAEITPENVIALYKAAKDVVI</sequence>
<feature type="domain" description="Uroporphyrinogen decarboxylase (URO-D)" evidence="1">
    <location>
        <begin position="173"/>
        <end position="405"/>
    </location>
</feature>
<dbReference type="PANTHER" id="PTHR47099">
    <property type="entry name" value="METHYLCOBAMIDE:COM METHYLTRANSFERASE MTBA"/>
    <property type="match status" value="1"/>
</dbReference>
<dbReference type="GO" id="GO:0008168">
    <property type="term" value="F:methyltransferase activity"/>
    <property type="evidence" value="ECO:0007669"/>
    <property type="project" value="UniProtKB-KW"/>
</dbReference>
<evidence type="ECO:0000259" key="1">
    <source>
        <dbReference type="Pfam" id="PF01208"/>
    </source>
</evidence>
<dbReference type="Proteomes" id="UP000030700">
    <property type="component" value="Unassembled WGS sequence"/>
</dbReference>
<dbReference type="AlphaFoldDB" id="A0A081BRN7"/>
<dbReference type="SUPFAM" id="SSF51726">
    <property type="entry name" value="UROD/MetE-like"/>
    <property type="match status" value="1"/>
</dbReference>
<organism evidence="2">
    <name type="scientific">Candidatus Moduliflexus flocculans</name>
    <dbReference type="NCBI Taxonomy" id="1499966"/>
    <lineage>
        <taxon>Bacteria</taxon>
        <taxon>Candidatus Moduliflexota</taxon>
        <taxon>Candidatus Moduliflexia</taxon>
        <taxon>Candidatus Moduliflexales</taxon>
        <taxon>Candidatus Moduliflexaceae</taxon>
    </lineage>
</organism>
<dbReference type="GO" id="GO:0006779">
    <property type="term" value="P:porphyrin-containing compound biosynthetic process"/>
    <property type="evidence" value="ECO:0007669"/>
    <property type="project" value="InterPro"/>
</dbReference>